<dbReference type="Proteomes" id="UP000235392">
    <property type="component" value="Unassembled WGS sequence"/>
</dbReference>
<accession>A0A2N5SJF7</accession>
<evidence type="ECO:0000313" key="2">
    <source>
        <dbReference type="EMBL" id="PLW13341.1"/>
    </source>
</evidence>
<dbReference type="EMBL" id="PGCI01000101">
    <property type="protein sequence ID" value="PLW40511.1"/>
    <property type="molecule type" value="Genomic_DNA"/>
</dbReference>
<feature type="compositionally biased region" description="Basic residues" evidence="1">
    <location>
        <begin position="45"/>
        <end position="56"/>
    </location>
</feature>
<dbReference type="EMBL" id="PGCI01000855">
    <property type="protein sequence ID" value="PLW13341.1"/>
    <property type="molecule type" value="Genomic_DNA"/>
</dbReference>
<evidence type="ECO:0000256" key="1">
    <source>
        <dbReference type="SAM" id="MobiDB-lite"/>
    </source>
</evidence>
<reference evidence="2 4" key="1">
    <citation type="submission" date="2017-11" db="EMBL/GenBank/DDBJ databases">
        <title>De novo assembly and phasing of dikaryotic genomes from two isolates of Puccinia coronata f. sp. avenae, the causal agent of oat crown rust.</title>
        <authorList>
            <person name="Miller M.E."/>
            <person name="Zhang Y."/>
            <person name="Omidvar V."/>
            <person name="Sperschneider J."/>
            <person name="Schwessinger B."/>
            <person name="Raley C."/>
            <person name="Palmer J.M."/>
            <person name="Garnica D."/>
            <person name="Upadhyaya N."/>
            <person name="Rathjen J."/>
            <person name="Taylor J.M."/>
            <person name="Park R.F."/>
            <person name="Dodds P.N."/>
            <person name="Hirsch C.D."/>
            <person name="Kianian S.F."/>
            <person name="Figueroa M."/>
        </authorList>
    </citation>
    <scope>NUCLEOTIDE SEQUENCE [LARGE SCALE GENOMIC DNA]</scope>
    <source>
        <strain evidence="2">12SD80</strain>
    </source>
</reference>
<feature type="compositionally biased region" description="Low complexity" evidence="1">
    <location>
        <begin position="175"/>
        <end position="191"/>
    </location>
</feature>
<feature type="region of interest" description="Disordered" evidence="1">
    <location>
        <begin position="23"/>
        <end position="56"/>
    </location>
</feature>
<sequence>MVQFLYPKNIKSALAARLLAPPAHSQPIQPGHNHSEKSAGPTKTKPFRLIKPKKEQKRKKCGKKIYLIIQTMEFLNNAAFEDNRGTQESWLSPLPGATKYVPFLDSQTQGSQVFTRSAAALSGAFPLIIPTRNGADPKQIAPSQRMPTGIGADPKQYVPPPPFATQNGSSPQQNTPAPHSSAATPAPGGSPRLSSLLT</sequence>
<organism evidence="2 4">
    <name type="scientific">Puccinia coronata f. sp. avenae</name>
    <dbReference type="NCBI Taxonomy" id="200324"/>
    <lineage>
        <taxon>Eukaryota</taxon>
        <taxon>Fungi</taxon>
        <taxon>Dikarya</taxon>
        <taxon>Basidiomycota</taxon>
        <taxon>Pucciniomycotina</taxon>
        <taxon>Pucciniomycetes</taxon>
        <taxon>Pucciniales</taxon>
        <taxon>Pucciniaceae</taxon>
        <taxon>Puccinia</taxon>
    </lineage>
</organism>
<dbReference type="AlphaFoldDB" id="A0A2N5SJF7"/>
<comment type="caution">
    <text evidence="2">The sequence shown here is derived from an EMBL/GenBank/DDBJ whole genome shotgun (WGS) entry which is preliminary data.</text>
</comment>
<feature type="region of interest" description="Disordered" evidence="1">
    <location>
        <begin position="130"/>
        <end position="198"/>
    </location>
</feature>
<name>A0A2N5SJF7_9BASI</name>
<proteinExistence type="predicted"/>
<evidence type="ECO:0000313" key="3">
    <source>
        <dbReference type="EMBL" id="PLW40511.1"/>
    </source>
</evidence>
<evidence type="ECO:0000313" key="4">
    <source>
        <dbReference type="Proteomes" id="UP000235392"/>
    </source>
</evidence>
<protein>
    <submittedName>
        <fullName evidence="2">Uncharacterized protein</fullName>
    </submittedName>
</protein>
<feature type="compositionally biased region" description="Polar residues" evidence="1">
    <location>
        <begin position="164"/>
        <end position="174"/>
    </location>
</feature>
<gene>
    <name evidence="3" type="ORF">PCASD_08856</name>
    <name evidence="2" type="ORF">PCASD_19605</name>
</gene>